<keyword evidence="2" id="KW-0808">Transferase</keyword>
<dbReference type="EMBL" id="CP002000">
    <property type="protein sequence ID" value="ADJ44512.1"/>
    <property type="molecule type" value="Genomic_DNA"/>
</dbReference>
<reference evidence="2 3" key="1">
    <citation type="journal article" date="2010" name="Cell Res.">
        <title>Complete genome sequence of the rifamycin SV-producing Amycolatopsis mediterranei U32 revealed its genetic characteristics in phylogeny and metabolism.</title>
        <authorList>
            <person name="Zhao W."/>
            <person name="Zhong Y."/>
            <person name="Yuan H."/>
            <person name="Wang J."/>
            <person name="Zheng H."/>
            <person name="Wang Y."/>
            <person name="Cen X."/>
            <person name="Xu F."/>
            <person name="Bai J."/>
            <person name="Han X."/>
            <person name="Lu G."/>
            <person name="Zhu Y."/>
            <person name="Shao Z."/>
            <person name="Yan H."/>
            <person name="Li C."/>
            <person name="Peng N."/>
            <person name="Zhang Z."/>
            <person name="Zhang Y."/>
            <person name="Lin W."/>
            <person name="Fan Y."/>
            <person name="Qin Z."/>
            <person name="Hu Y."/>
            <person name="Zhu B."/>
            <person name="Wang S."/>
            <person name="Ding X."/>
            <person name="Zhao G.P."/>
        </authorList>
    </citation>
    <scope>NUCLEOTIDE SEQUENCE [LARGE SCALE GENOMIC DNA]</scope>
    <source>
        <strain evidence="3">U-32</strain>
    </source>
</reference>
<dbReference type="AlphaFoldDB" id="A0A0H3D2P1"/>
<dbReference type="Gene3D" id="3.40.50.150">
    <property type="entry name" value="Vaccinia Virus protein VP39"/>
    <property type="match status" value="1"/>
</dbReference>
<dbReference type="Gene3D" id="3.30.460.10">
    <property type="entry name" value="Beta Polymerase, domain 2"/>
    <property type="match status" value="1"/>
</dbReference>
<sequence>MTSQDASSDEEVQGAWVGEAPKLNSTVTLADYDPEWPKLFEREAERIRGALGERVLVLEHVGSTSVPGLCAKPIVDILLEVPDSDEEAAYVPALEAAGYRLVIREPDWEKHRCFKGPDTNINLHVYSPGNGQTPRYRLFRDRLRSHPEERELYAAKKRELAAKTWTYIQNYADAKTEVVEEILGRARAAQYDGHSEAYAEHAEKSVTNAFYDRPAILDLAGDVDGLSVLDAGCAAGHLSALLAGRGAEVLGVDSSAGMIAVARRKFGDVARFEVADIAGPLAVPDGSIDVVTASLVLHYLADWGQALAEFRRVLKPGGVLVFSVHHPGEDWRWFGKENYFELELLEDEFPPGTVVRFHRRPLSWTFQAVRDAGFAVDRLVEPMPVADAEAADPEWTANLRTKPRFLYFRAVSPAWRAPGSGRRSPG</sequence>
<dbReference type="InterPro" id="IPR043519">
    <property type="entry name" value="NT_sf"/>
</dbReference>
<dbReference type="InterPro" id="IPR013216">
    <property type="entry name" value="Methyltransf_11"/>
</dbReference>
<name>A0A0H3D2P1_AMYMU</name>
<dbReference type="PANTHER" id="PTHR34822:SF1">
    <property type="entry name" value="GRPB FAMILY PROTEIN"/>
    <property type="match status" value="1"/>
</dbReference>
<dbReference type="PANTHER" id="PTHR34822">
    <property type="entry name" value="GRPB DOMAIN PROTEIN (AFU_ORTHOLOGUE AFUA_1G01530)"/>
    <property type="match status" value="1"/>
</dbReference>
<accession>A0A0H3D2P1</accession>
<keyword evidence="2" id="KW-0489">Methyltransferase</keyword>
<feature type="domain" description="Methyltransferase type 11" evidence="1">
    <location>
        <begin position="229"/>
        <end position="322"/>
    </location>
</feature>
<dbReference type="InterPro" id="IPR007344">
    <property type="entry name" value="GrpB/CoaE"/>
</dbReference>
<dbReference type="HOGENOM" id="CLU_658322_0_0_11"/>
<dbReference type="eggNOG" id="COG2320">
    <property type="taxonomic scope" value="Bacteria"/>
</dbReference>
<evidence type="ECO:0000313" key="2">
    <source>
        <dbReference type="EMBL" id="ADJ44512.1"/>
    </source>
</evidence>
<dbReference type="InterPro" id="IPR029063">
    <property type="entry name" value="SAM-dependent_MTases_sf"/>
</dbReference>
<dbReference type="eggNOG" id="COG2226">
    <property type="taxonomic scope" value="Bacteria"/>
</dbReference>
<gene>
    <name evidence="2" type="ordered locus">AMED_2717</name>
</gene>
<dbReference type="Pfam" id="PF08241">
    <property type="entry name" value="Methyltransf_11"/>
    <property type="match status" value="1"/>
</dbReference>
<dbReference type="SUPFAM" id="SSF53335">
    <property type="entry name" value="S-adenosyl-L-methionine-dependent methyltransferases"/>
    <property type="match status" value="1"/>
</dbReference>
<dbReference type="SUPFAM" id="SSF81301">
    <property type="entry name" value="Nucleotidyltransferase"/>
    <property type="match status" value="1"/>
</dbReference>
<protein>
    <submittedName>
        <fullName evidence="2">Cyclopropane fatty acid synthase/methyltransferase</fullName>
    </submittedName>
</protein>
<evidence type="ECO:0000259" key="1">
    <source>
        <dbReference type="Pfam" id="PF08241"/>
    </source>
</evidence>
<dbReference type="Proteomes" id="UP000000328">
    <property type="component" value="Chromosome"/>
</dbReference>
<dbReference type="GO" id="GO:0008757">
    <property type="term" value="F:S-adenosylmethionine-dependent methyltransferase activity"/>
    <property type="evidence" value="ECO:0007669"/>
    <property type="project" value="InterPro"/>
</dbReference>
<dbReference type="OrthoDB" id="9799092at2"/>
<dbReference type="GeneID" id="92870494"/>
<evidence type="ECO:0000313" key="3">
    <source>
        <dbReference type="Proteomes" id="UP000000328"/>
    </source>
</evidence>
<dbReference type="RefSeq" id="WP_013224586.1">
    <property type="nucleotide sequence ID" value="NC_014318.1"/>
</dbReference>
<dbReference type="PATRIC" id="fig|749927.5.peg.2807"/>
<proteinExistence type="predicted"/>
<dbReference type="Pfam" id="PF04229">
    <property type="entry name" value="GrpB"/>
    <property type="match status" value="1"/>
</dbReference>
<dbReference type="GO" id="GO:0032259">
    <property type="term" value="P:methylation"/>
    <property type="evidence" value="ECO:0007669"/>
    <property type="project" value="UniProtKB-KW"/>
</dbReference>
<dbReference type="CDD" id="cd02440">
    <property type="entry name" value="AdoMet_MTases"/>
    <property type="match status" value="1"/>
</dbReference>
<dbReference type="KEGG" id="amd:AMED_2717"/>
<organism evidence="2 3">
    <name type="scientific">Amycolatopsis mediterranei (strain U-32)</name>
    <dbReference type="NCBI Taxonomy" id="749927"/>
    <lineage>
        <taxon>Bacteria</taxon>
        <taxon>Bacillati</taxon>
        <taxon>Actinomycetota</taxon>
        <taxon>Actinomycetes</taxon>
        <taxon>Pseudonocardiales</taxon>
        <taxon>Pseudonocardiaceae</taxon>
        <taxon>Amycolatopsis</taxon>
    </lineage>
</organism>